<evidence type="ECO:0000313" key="2">
    <source>
        <dbReference type="Proteomes" id="UP000625711"/>
    </source>
</evidence>
<evidence type="ECO:0000313" key="1">
    <source>
        <dbReference type="EMBL" id="KAF7272741.1"/>
    </source>
</evidence>
<protein>
    <submittedName>
        <fullName evidence="1">Uncharacterized protein</fullName>
    </submittedName>
</protein>
<keyword evidence="2" id="KW-1185">Reference proteome</keyword>
<accession>A0A834M5G6</accession>
<dbReference type="AlphaFoldDB" id="A0A834M5G6"/>
<comment type="caution">
    <text evidence="1">The sequence shown here is derived from an EMBL/GenBank/DDBJ whole genome shotgun (WGS) entry which is preliminary data.</text>
</comment>
<sequence>MPKEENLPLKKRKNLLKYLVALVELEEGAITNMKTPNIISMKNGNPKRLYKSRLAEGRIRSQARRNLQAEFCLVPPDELHEKDMDISQQ</sequence>
<dbReference type="Proteomes" id="UP000625711">
    <property type="component" value="Unassembled WGS sequence"/>
</dbReference>
<proteinExistence type="predicted"/>
<dbReference type="EMBL" id="JAACXV010013711">
    <property type="protein sequence ID" value="KAF7272741.1"/>
    <property type="molecule type" value="Genomic_DNA"/>
</dbReference>
<gene>
    <name evidence="1" type="ORF">GWI33_014494</name>
</gene>
<reference evidence="1" key="1">
    <citation type="submission" date="2020-08" db="EMBL/GenBank/DDBJ databases">
        <title>Genome sequencing and assembly of the red palm weevil Rhynchophorus ferrugineus.</title>
        <authorList>
            <person name="Dias G.B."/>
            <person name="Bergman C.M."/>
            <person name="Manee M."/>
        </authorList>
    </citation>
    <scope>NUCLEOTIDE SEQUENCE</scope>
    <source>
        <strain evidence="1">AA-2017</strain>
        <tissue evidence="1">Whole larva</tissue>
    </source>
</reference>
<name>A0A834M5G6_RHYFE</name>
<organism evidence="1 2">
    <name type="scientific">Rhynchophorus ferrugineus</name>
    <name type="common">Red palm weevil</name>
    <name type="synonym">Curculio ferrugineus</name>
    <dbReference type="NCBI Taxonomy" id="354439"/>
    <lineage>
        <taxon>Eukaryota</taxon>
        <taxon>Metazoa</taxon>
        <taxon>Ecdysozoa</taxon>
        <taxon>Arthropoda</taxon>
        <taxon>Hexapoda</taxon>
        <taxon>Insecta</taxon>
        <taxon>Pterygota</taxon>
        <taxon>Neoptera</taxon>
        <taxon>Endopterygota</taxon>
        <taxon>Coleoptera</taxon>
        <taxon>Polyphaga</taxon>
        <taxon>Cucujiformia</taxon>
        <taxon>Curculionidae</taxon>
        <taxon>Dryophthorinae</taxon>
        <taxon>Rhynchophorus</taxon>
    </lineage>
</organism>